<reference evidence="2" key="2">
    <citation type="journal article" date="2023" name="Science">
        <title>Genomic signatures of disease resistance in endangered staghorn corals.</title>
        <authorList>
            <person name="Vollmer S.V."/>
            <person name="Selwyn J.D."/>
            <person name="Despard B.A."/>
            <person name="Roesel C.L."/>
        </authorList>
    </citation>
    <scope>NUCLEOTIDE SEQUENCE</scope>
    <source>
        <strain evidence="2">K2</strain>
    </source>
</reference>
<dbReference type="EMBL" id="JARQWQ010000011">
    <property type="protein sequence ID" value="KAK2568722.1"/>
    <property type="molecule type" value="Genomic_DNA"/>
</dbReference>
<dbReference type="InterPro" id="IPR051888">
    <property type="entry name" value="UPF0148_domain"/>
</dbReference>
<comment type="caution">
    <text evidence="2">The sequence shown here is derived from an EMBL/GenBank/DDBJ whole genome shotgun (WGS) entry which is preliminary data.</text>
</comment>
<dbReference type="InterPro" id="IPR009563">
    <property type="entry name" value="SSSCA1"/>
</dbReference>
<name>A0AAD9QWK4_ACRCE</name>
<dbReference type="Pfam" id="PF06677">
    <property type="entry name" value="Auto_anti-p27"/>
    <property type="match status" value="1"/>
</dbReference>
<feature type="region of interest" description="Disordered" evidence="1">
    <location>
        <begin position="66"/>
        <end position="102"/>
    </location>
</feature>
<dbReference type="AlphaFoldDB" id="A0AAD9QWK4"/>
<dbReference type="Proteomes" id="UP001249851">
    <property type="component" value="Unassembled WGS sequence"/>
</dbReference>
<protein>
    <submittedName>
        <fullName evidence="2">Protein ZNRD2</fullName>
    </submittedName>
</protein>
<gene>
    <name evidence="2" type="ORF">P5673_006717</name>
</gene>
<evidence type="ECO:0000256" key="1">
    <source>
        <dbReference type="SAM" id="MobiDB-lite"/>
    </source>
</evidence>
<dbReference type="PANTHER" id="PTHR16537:SF1">
    <property type="entry name" value="PROTEIN ZNRD2"/>
    <property type="match status" value="1"/>
</dbReference>
<reference evidence="2" key="1">
    <citation type="journal article" date="2023" name="G3 (Bethesda)">
        <title>Whole genome assembly and annotation of the endangered Caribbean coral Acropora cervicornis.</title>
        <authorList>
            <person name="Selwyn J.D."/>
            <person name="Vollmer S.V."/>
        </authorList>
    </citation>
    <scope>NUCLEOTIDE SEQUENCE</scope>
    <source>
        <strain evidence="2">K2</strain>
    </source>
</reference>
<sequence>MDKMSQERYNRSRERNDRISALMGQYMLRGYRMLGSVCEVCGTVLLKNLDQEDYCVACKEVDVDLDTQPPAATQDSGNPRLETDTVSQSHQNDEAAAGKHSSLSQDAINTAVQAVNEKILWASCELKASHSTGECHQLCQLLKTCAETLKALKEVER</sequence>
<proteinExistence type="predicted"/>
<keyword evidence="3" id="KW-1185">Reference proteome</keyword>
<organism evidence="2 3">
    <name type="scientific">Acropora cervicornis</name>
    <name type="common">Staghorn coral</name>
    <dbReference type="NCBI Taxonomy" id="6130"/>
    <lineage>
        <taxon>Eukaryota</taxon>
        <taxon>Metazoa</taxon>
        <taxon>Cnidaria</taxon>
        <taxon>Anthozoa</taxon>
        <taxon>Hexacorallia</taxon>
        <taxon>Scleractinia</taxon>
        <taxon>Astrocoeniina</taxon>
        <taxon>Acroporidae</taxon>
        <taxon>Acropora</taxon>
    </lineage>
</organism>
<evidence type="ECO:0000313" key="3">
    <source>
        <dbReference type="Proteomes" id="UP001249851"/>
    </source>
</evidence>
<accession>A0AAD9QWK4</accession>
<evidence type="ECO:0000313" key="2">
    <source>
        <dbReference type="EMBL" id="KAK2568722.1"/>
    </source>
</evidence>
<dbReference type="PANTHER" id="PTHR16537">
    <property type="entry name" value="SJOEGREN SYNDROME/SCLERODERMA AUTOANTIGEN 1"/>
    <property type="match status" value="1"/>
</dbReference>